<proteinExistence type="predicted"/>
<gene>
    <name evidence="1" type="ORF">EVEC_LOCUS2321</name>
</gene>
<evidence type="ECO:0000313" key="3">
    <source>
        <dbReference type="WBParaSite" id="EVEC_0000261301-mRNA-1"/>
    </source>
</evidence>
<name>A0A0N4UYG0_ENTVE</name>
<reference evidence="3" key="1">
    <citation type="submission" date="2017-02" db="UniProtKB">
        <authorList>
            <consortium name="WormBaseParasite"/>
        </authorList>
    </citation>
    <scope>IDENTIFICATION</scope>
</reference>
<reference evidence="1 2" key="2">
    <citation type="submission" date="2018-10" db="EMBL/GenBank/DDBJ databases">
        <authorList>
            <consortium name="Pathogen Informatics"/>
        </authorList>
    </citation>
    <scope>NUCLEOTIDE SEQUENCE [LARGE SCALE GENOMIC DNA]</scope>
</reference>
<evidence type="ECO:0000313" key="2">
    <source>
        <dbReference type="Proteomes" id="UP000274131"/>
    </source>
</evidence>
<evidence type="ECO:0000313" key="1">
    <source>
        <dbReference type="EMBL" id="VDD87178.1"/>
    </source>
</evidence>
<dbReference type="EMBL" id="UXUI01007359">
    <property type="protein sequence ID" value="VDD87178.1"/>
    <property type="molecule type" value="Genomic_DNA"/>
</dbReference>
<protein>
    <submittedName>
        <fullName evidence="3">SufE domain-containing protein</fullName>
    </submittedName>
</protein>
<keyword evidence="2" id="KW-1185">Reference proteome</keyword>
<dbReference type="AlphaFoldDB" id="A0A0N4UYG0"/>
<organism evidence="3">
    <name type="scientific">Enterobius vermicularis</name>
    <name type="common">Human pinworm</name>
    <dbReference type="NCBI Taxonomy" id="51028"/>
    <lineage>
        <taxon>Eukaryota</taxon>
        <taxon>Metazoa</taxon>
        <taxon>Ecdysozoa</taxon>
        <taxon>Nematoda</taxon>
        <taxon>Chromadorea</taxon>
        <taxon>Rhabditida</taxon>
        <taxon>Spirurina</taxon>
        <taxon>Oxyuridomorpha</taxon>
        <taxon>Oxyuroidea</taxon>
        <taxon>Oxyuridae</taxon>
        <taxon>Enterobius</taxon>
    </lineage>
</organism>
<sequence>MIFNPSAFHPTSFPYLGAVPKYLAIVDVGYAEKLYCETLILLLILCANEGEIRDLERYTSATFKELLSNGIVELNGHRIVRDCLGI</sequence>
<accession>A0A0N4UYG0</accession>
<dbReference type="Proteomes" id="UP000274131">
    <property type="component" value="Unassembled WGS sequence"/>
</dbReference>
<dbReference type="WBParaSite" id="EVEC_0000261301-mRNA-1">
    <property type="protein sequence ID" value="EVEC_0000261301-mRNA-1"/>
    <property type="gene ID" value="EVEC_0000261301"/>
</dbReference>